<name>A0A023ES35_AEDAL</name>
<feature type="region of interest" description="Disordered" evidence="6">
    <location>
        <begin position="59"/>
        <end position="108"/>
    </location>
</feature>
<feature type="compositionally biased region" description="Polar residues" evidence="6">
    <location>
        <begin position="80"/>
        <end position="108"/>
    </location>
</feature>
<feature type="transmembrane region" description="Helical" evidence="7">
    <location>
        <begin position="191"/>
        <end position="212"/>
    </location>
</feature>
<feature type="transmembrane region" description="Helical" evidence="7">
    <location>
        <begin position="224"/>
        <end position="250"/>
    </location>
</feature>
<accession>A0A023ES35</accession>
<feature type="non-terminal residue" evidence="9">
    <location>
        <position position="1"/>
    </location>
</feature>
<evidence type="ECO:0000313" key="9">
    <source>
        <dbReference type="EMBL" id="JAC11541.1"/>
    </source>
</evidence>
<sequence>PRSRRPCEEKDNHTVCCDCTACSADRELETSSSNMDTVETANHFMAFGEASSDKAPLLGATMTSTSSSSSPAVANGQLKYDTTSNGTNGVHANHRTTTIPNGTSSSKVECNGTARLAAKSSESSEDKEEDRSARQSLIILAAIFFTSLFAMIYVYAMFPELDESEKQYIKVPFDIEDAKQLGRVLDRYKDLYYLEVMSGIVLVYIFLQTFAIPGSLFLSILSGFLYNFPTALTLVCFCSALGATLCYLLSQLVGRRLVKHYFPEKARVWSAQVDKHREDLLSYMLFLRMTPFLPNWFINLVAPVIGVPLWPFAFGTFLGVAPPSFIAIQAGKTLYKMTSSSDAFSWTSVTLLMVFSVVSIGPAIFKRYFKSKID</sequence>
<dbReference type="InterPro" id="IPR032816">
    <property type="entry name" value="VTT_dom"/>
</dbReference>
<evidence type="ECO:0000256" key="2">
    <source>
        <dbReference type="ARBA" id="ARBA00022692"/>
    </source>
</evidence>
<reference evidence="9" key="1">
    <citation type="journal article" date="2014" name="PLoS Negl. Trop. Dis.">
        <title>Identification and characterization of seminal fluid proteins in the Asian tiger mosquito, Aedes albopictus.</title>
        <authorList>
            <person name="Boes K.E."/>
            <person name="Ribeiro J.M."/>
            <person name="Wong A."/>
            <person name="Harrington L.C."/>
            <person name="Wolfner M.F."/>
            <person name="Sirot L.K."/>
        </authorList>
    </citation>
    <scope>NUCLEOTIDE SEQUENCE</scope>
    <source>
        <tissue evidence="9">Reproductive organs</tissue>
    </source>
</reference>
<dbReference type="GO" id="GO:0000045">
    <property type="term" value="P:autophagosome assembly"/>
    <property type="evidence" value="ECO:0007669"/>
    <property type="project" value="TreeGrafter"/>
</dbReference>
<organism evidence="9">
    <name type="scientific">Aedes albopictus</name>
    <name type="common">Asian tiger mosquito</name>
    <name type="synonym">Stegomyia albopicta</name>
    <dbReference type="NCBI Taxonomy" id="7160"/>
    <lineage>
        <taxon>Eukaryota</taxon>
        <taxon>Metazoa</taxon>
        <taxon>Ecdysozoa</taxon>
        <taxon>Arthropoda</taxon>
        <taxon>Hexapoda</taxon>
        <taxon>Insecta</taxon>
        <taxon>Pterygota</taxon>
        <taxon>Neoptera</taxon>
        <taxon>Endopterygota</taxon>
        <taxon>Diptera</taxon>
        <taxon>Nematocera</taxon>
        <taxon>Culicoidea</taxon>
        <taxon>Culicidae</taxon>
        <taxon>Culicinae</taxon>
        <taxon>Aedini</taxon>
        <taxon>Aedes</taxon>
        <taxon>Stegomyia</taxon>
    </lineage>
</organism>
<evidence type="ECO:0000256" key="5">
    <source>
        <dbReference type="ARBA" id="ARBA00025797"/>
    </source>
</evidence>
<evidence type="ECO:0000256" key="6">
    <source>
        <dbReference type="SAM" id="MobiDB-lite"/>
    </source>
</evidence>
<comment type="similarity">
    <text evidence="5">Belongs to the TMEM41 family.</text>
</comment>
<evidence type="ECO:0000256" key="3">
    <source>
        <dbReference type="ARBA" id="ARBA00022989"/>
    </source>
</evidence>
<protein>
    <submittedName>
        <fullName evidence="9">Putative secreted protein</fullName>
    </submittedName>
</protein>
<dbReference type="AlphaFoldDB" id="A0A023ES35"/>
<dbReference type="VEuPathDB" id="VectorBase:AALC636_022829"/>
<evidence type="ECO:0000259" key="8">
    <source>
        <dbReference type="Pfam" id="PF09335"/>
    </source>
</evidence>
<comment type="subcellular location">
    <subcellularLocation>
        <location evidence="1">Membrane</location>
        <topology evidence="1">Multi-pass membrane protein</topology>
    </subcellularLocation>
</comment>
<dbReference type="Pfam" id="PF09335">
    <property type="entry name" value="VTT_dom"/>
    <property type="match status" value="1"/>
</dbReference>
<dbReference type="InterPro" id="IPR045014">
    <property type="entry name" value="TM41A/B"/>
</dbReference>
<keyword evidence="4 7" id="KW-0472">Membrane</keyword>
<feature type="transmembrane region" description="Helical" evidence="7">
    <location>
        <begin position="137"/>
        <end position="158"/>
    </location>
</feature>
<dbReference type="PANTHER" id="PTHR43220">
    <property type="match status" value="1"/>
</dbReference>
<proteinExistence type="evidence at transcript level"/>
<keyword evidence="2 7" id="KW-0812">Transmembrane</keyword>
<feature type="transmembrane region" description="Helical" evidence="7">
    <location>
        <begin position="343"/>
        <end position="365"/>
    </location>
</feature>
<dbReference type="VEuPathDB" id="VectorBase:AALFPA_064974"/>
<dbReference type="PANTHER" id="PTHR43220:SF18">
    <property type="entry name" value="TRANSMEMBRANE PROTEIN 41B"/>
    <property type="match status" value="1"/>
</dbReference>
<feature type="domain" description="VTT" evidence="8">
    <location>
        <begin position="212"/>
        <end position="332"/>
    </location>
</feature>
<evidence type="ECO:0000256" key="7">
    <source>
        <dbReference type="SAM" id="Phobius"/>
    </source>
</evidence>
<dbReference type="EMBL" id="GAPW01002057">
    <property type="protein sequence ID" value="JAC11541.1"/>
    <property type="molecule type" value="mRNA"/>
</dbReference>
<evidence type="ECO:0000256" key="1">
    <source>
        <dbReference type="ARBA" id="ARBA00004141"/>
    </source>
</evidence>
<keyword evidence="3 7" id="KW-1133">Transmembrane helix</keyword>
<evidence type="ECO:0000256" key="4">
    <source>
        <dbReference type="ARBA" id="ARBA00023136"/>
    </source>
</evidence>
<dbReference type="VEuPathDB" id="VectorBase:AALF002881"/>
<dbReference type="GO" id="GO:0005789">
    <property type="term" value="C:endoplasmic reticulum membrane"/>
    <property type="evidence" value="ECO:0007669"/>
    <property type="project" value="TreeGrafter"/>
</dbReference>